<gene>
    <name evidence="1" type="ORF">DFR76_106397</name>
</gene>
<evidence type="ECO:0000313" key="2">
    <source>
        <dbReference type="Proteomes" id="UP000254869"/>
    </source>
</evidence>
<dbReference type="GO" id="GO:0016491">
    <property type="term" value="F:oxidoreductase activity"/>
    <property type="evidence" value="ECO:0007669"/>
    <property type="project" value="InterPro"/>
</dbReference>
<dbReference type="AlphaFoldDB" id="A0A370I4B0"/>
<accession>A0A370I4B0</accession>
<dbReference type="InterPro" id="IPR012349">
    <property type="entry name" value="Split_barrel_FMN-bd"/>
</dbReference>
<dbReference type="Proteomes" id="UP000254869">
    <property type="component" value="Unassembled WGS sequence"/>
</dbReference>
<dbReference type="RefSeq" id="WP_067995369.1">
    <property type="nucleotide sequence ID" value="NZ_QQBC01000006.1"/>
</dbReference>
<dbReference type="InterPro" id="IPR004378">
    <property type="entry name" value="F420H2_quin_Rdtase"/>
</dbReference>
<organism evidence="1 2">
    <name type="scientific">Nocardia pseudobrasiliensis</name>
    <dbReference type="NCBI Taxonomy" id="45979"/>
    <lineage>
        <taxon>Bacteria</taxon>
        <taxon>Bacillati</taxon>
        <taxon>Actinomycetota</taxon>
        <taxon>Actinomycetes</taxon>
        <taxon>Mycobacteriales</taxon>
        <taxon>Nocardiaceae</taxon>
        <taxon>Nocardia</taxon>
    </lineage>
</organism>
<protein>
    <submittedName>
        <fullName evidence="1">Deazaflavin-dependent oxidoreductase (Nitroreductase family)</fullName>
    </submittedName>
</protein>
<reference evidence="1 2" key="1">
    <citation type="submission" date="2018-07" db="EMBL/GenBank/DDBJ databases">
        <title>Genomic Encyclopedia of Type Strains, Phase IV (KMG-IV): sequencing the most valuable type-strain genomes for metagenomic binning, comparative biology and taxonomic classification.</title>
        <authorList>
            <person name="Goeker M."/>
        </authorList>
    </citation>
    <scope>NUCLEOTIDE SEQUENCE [LARGE SCALE GENOMIC DNA]</scope>
    <source>
        <strain evidence="1 2">DSM 44290</strain>
    </source>
</reference>
<dbReference type="Gene3D" id="2.30.110.10">
    <property type="entry name" value="Electron Transport, Fmn-binding Protein, Chain A"/>
    <property type="match status" value="1"/>
</dbReference>
<sequence>MTTIDRGKSIFPEWLDRLQVRYMNPLVRPLAPYLPGFAVIEHRGRKSGRAYSTPVNGFQHRGKFYVALGHGRTDWAKNVVAAGEADVRRLGRRLHVVNARIINREDEGPGLPLAARLAGRRLLLFVADIA</sequence>
<dbReference type="STRING" id="1210086.GCA_001613105_02044"/>
<keyword evidence="2" id="KW-1185">Reference proteome</keyword>
<proteinExistence type="predicted"/>
<dbReference type="Pfam" id="PF04075">
    <property type="entry name" value="F420H2_quin_red"/>
    <property type="match status" value="1"/>
</dbReference>
<dbReference type="NCBIfam" id="TIGR00026">
    <property type="entry name" value="hi_GC_TIGR00026"/>
    <property type="match status" value="1"/>
</dbReference>
<evidence type="ECO:0000313" key="1">
    <source>
        <dbReference type="EMBL" id="RDI65525.1"/>
    </source>
</evidence>
<dbReference type="EMBL" id="QQBC01000006">
    <property type="protein sequence ID" value="RDI65525.1"/>
    <property type="molecule type" value="Genomic_DNA"/>
</dbReference>
<name>A0A370I4B0_9NOCA</name>
<comment type="caution">
    <text evidence="1">The sequence shown here is derived from an EMBL/GenBank/DDBJ whole genome shotgun (WGS) entry which is preliminary data.</text>
</comment>